<comment type="function">
    <text evidence="7">This protein is part of the stalk that links CF(0) to CF(1). It either transmits conformational changes from CF(0) to CF(1) or is implicated in proton conduction.</text>
</comment>
<keyword evidence="7" id="KW-0139">CF(1)</keyword>
<dbReference type="SUPFAM" id="SSF47928">
    <property type="entry name" value="N-terminal domain of the delta subunit of the F1F0-ATP synthase"/>
    <property type="match status" value="1"/>
</dbReference>
<dbReference type="HAMAP" id="MF_01416">
    <property type="entry name" value="ATP_synth_delta_bact"/>
    <property type="match status" value="1"/>
</dbReference>
<sequence>MQGTSIGAYTTTRQALEQQLGAGAQGMDLADQLFGVAEVLGDSGQLRRALTDPTREGEDRAGLAAKVFASASEPTRTVVHTAASQRWRTEGDLGEAIIRLGVEAVLDSAERSGNGQRVTDELFAVEQQFTDHAELRSTLTDRRVDREAKSELVDKILGSKVAPETLRLVRQAVGGAKSLRFDLALRAYREIAAARAERLTAVAHTAVEMSDDQQERLRVALAKQYGRDITLNTVIDPDVVGGVRIEIADDVIDGTVSRRLAEARDGMVGRD</sequence>
<organism evidence="8 9">
    <name type="scientific">Kytococcus sedentarius (strain ATCC 14392 / DSM 20547 / JCM 11482 / CCUG 33030 / NBRC 15357 / NCTC 11040 / CCM 314 / 541)</name>
    <name type="common">Micrococcus sedentarius</name>
    <dbReference type="NCBI Taxonomy" id="478801"/>
    <lineage>
        <taxon>Bacteria</taxon>
        <taxon>Bacillati</taxon>
        <taxon>Actinomycetota</taxon>
        <taxon>Actinomycetes</taxon>
        <taxon>Micrococcales</taxon>
        <taxon>Kytococcaceae</taxon>
        <taxon>Kytococcus</taxon>
    </lineage>
</organism>
<dbReference type="Pfam" id="PF00213">
    <property type="entry name" value="OSCP"/>
    <property type="match status" value="1"/>
</dbReference>
<gene>
    <name evidence="7" type="primary">atpH</name>
    <name evidence="8" type="ordered locus">Ksed_18230</name>
</gene>
<evidence type="ECO:0000256" key="1">
    <source>
        <dbReference type="ARBA" id="ARBA00004370"/>
    </source>
</evidence>
<dbReference type="InterPro" id="IPR026015">
    <property type="entry name" value="ATP_synth_OSCP/delta_N_sf"/>
</dbReference>
<evidence type="ECO:0000256" key="7">
    <source>
        <dbReference type="HAMAP-Rule" id="MF_01416"/>
    </source>
</evidence>
<dbReference type="STRING" id="478801.Ksed_18230"/>
<comment type="similarity">
    <text evidence="7">Belongs to the ATPase delta chain family.</text>
</comment>
<dbReference type="GO" id="GO:0046933">
    <property type="term" value="F:proton-transporting ATP synthase activity, rotational mechanism"/>
    <property type="evidence" value="ECO:0007669"/>
    <property type="project" value="UniProtKB-UniRule"/>
</dbReference>
<dbReference type="eggNOG" id="COG0712">
    <property type="taxonomic scope" value="Bacteria"/>
</dbReference>
<evidence type="ECO:0000256" key="5">
    <source>
        <dbReference type="ARBA" id="ARBA00023136"/>
    </source>
</evidence>
<keyword evidence="9" id="KW-1185">Reference proteome</keyword>
<keyword evidence="6 7" id="KW-0066">ATP synthesis</keyword>
<name>C7NJE0_KYTSD</name>
<dbReference type="KEGG" id="kse:Ksed_18230"/>
<dbReference type="PRINTS" id="PR00125">
    <property type="entry name" value="ATPASEDELTA"/>
</dbReference>
<evidence type="ECO:0000256" key="3">
    <source>
        <dbReference type="ARBA" id="ARBA00022781"/>
    </source>
</evidence>
<keyword evidence="3 7" id="KW-0375">Hydrogen ion transport</keyword>
<dbReference type="InterPro" id="IPR000711">
    <property type="entry name" value="ATPase_OSCP/dsu"/>
</dbReference>
<dbReference type="GO" id="GO:0005886">
    <property type="term" value="C:plasma membrane"/>
    <property type="evidence" value="ECO:0007669"/>
    <property type="project" value="UniProtKB-SubCell"/>
</dbReference>
<comment type="subcellular location">
    <subcellularLocation>
        <location evidence="7">Cell membrane</location>
        <topology evidence="7">Peripheral membrane protein</topology>
    </subcellularLocation>
    <subcellularLocation>
        <location evidence="1">Membrane</location>
    </subcellularLocation>
</comment>
<keyword evidence="2 7" id="KW-0813">Transport</keyword>
<evidence type="ECO:0000256" key="4">
    <source>
        <dbReference type="ARBA" id="ARBA00023065"/>
    </source>
</evidence>
<comment type="function">
    <text evidence="7">F(1)F(0) ATP synthase produces ATP from ADP in the presence of a proton or sodium gradient. F-type ATPases consist of two structural domains, F(1) containing the extramembraneous catalytic core and F(0) containing the membrane proton channel, linked together by a central stalk and a peripheral stalk. During catalysis, ATP synthesis in the catalytic domain of F(1) is coupled via a rotary mechanism of the central stalk subunits to proton translocation.</text>
</comment>
<dbReference type="EMBL" id="CP001686">
    <property type="protein sequence ID" value="ACV06827.1"/>
    <property type="molecule type" value="Genomic_DNA"/>
</dbReference>
<dbReference type="GO" id="GO:0045259">
    <property type="term" value="C:proton-transporting ATP synthase complex"/>
    <property type="evidence" value="ECO:0007669"/>
    <property type="project" value="UniProtKB-KW"/>
</dbReference>
<dbReference type="AlphaFoldDB" id="C7NJE0"/>
<keyword evidence="5 7" id="KW-0472">Membrane</keyword>
<dbReference type="HOGENOM" id="CLU_088880_0_0_11"/>
<evidence type="ECO:0000313" key="8">
    <source>
        <dbReference type="EMBL" id="ACV06827.1"/>
    </source>
</evidence>
<evidence type="ECO:0000256" key="2">
    <source>
        <dbReference type="ARBA" id="ARBA00022448"/>
    </source>
</evidence>
<dbReference type="Proteomes" id="UP000006666">
    <property type="component" value="Chromosome"/>
</dbReference>
<protein>
    <recommendedName>
        <fullName evidence="7">ATP synthase subunit delta</fullName>
    </recommendedName>
    <alternativeName>
        <fullName evidence="7">ATP synthase F(1) sector subunit delta</fullName>
    </alternativeName>
    <alternativeName>
        <fullName evidence="7">F-type ATPase subunit delta</fullName>
        <shortName evidence="7">F-ATPase subunit delta</shortName>
    </alternativeName>
</protein>
<evidence type="ECO:0000256" key="6">
    <source>
        <dbReference type="ARBA" id="ARBA00023310"/>
    </source>
</evidence>
<dbReference type="NCBIfam" id="TIGR01145">
    <property type="entry name" value="ATP_synt_delta"/>
    <property type="match status" value="1"/>
</dbReference>
<dbReference type="RefSeq" id="WP_015779767.1">
    <property type="nucleotide sequence ID" value="NC_013169.1"/>
</dbReference>
<keyword evidence="7" id="KW-1003">Cell membrane</keyword>
<keyword evidence="4 7" id="KW-0406">Ion transport</keyword>
<reference evidence="8 9" key="1">
    <citation type="journal article" date="2009" name="Stand. Genomic Sci.">
        <title>Complete genome sequence of Kytococcus sedentarius type strain (541).</title>
        <authorList>
            <person name="Sims D."/>
            <person name="Brettin T."/>
            <person name="Detter J.C."/>
            <person name="Han C."/>
            <person name="Lapidus A."/>
            <person name="Copeland A."/>
            <person name="Glavina Del Rio T."/>
            <person name="Nolan M."/>
            <person name="Chen F."/>
            <person name="Lucas S."/>
            <person name="Tice H."/>
            <person name="Cheng J.F."/>
            <person name="Bruce D."/>
            <person name="Goodwin L."/>
            <person name="Pitluck S."/>
            <person name="Ovchinnikova G."/>
            <person name="Pati A."/>
            <person name="Ivanova N."/>
            <person name="Mavrommatis K."/>
            <person name="Chen A."/>
            <person name="Palaniappan K."/>
            <person name="D'haeseleer P."/>
            <person name="Chain P."/>
            <person name="Bristow J."/>
            <person name="Eisen J.A."/>
            <person name="Markowitz V."/>
            <person name="Hugenholtz P."/>
            <person name="Schneider S."/>
            <person name="Goker M."/>
            <person name="Pukall R."/>
            <person name="Kyrpides N.C."/>
            <person name="Klenk H.P."/>
        </authorList>
    </citation>
    <scope>NUCLEOTIDE SEQUENCE [LARGE SCALE GENOMIC DNA]</scope>
    <source>
        <strain evidence="9">ATCC 14392 / DSM 20547 / JCM 11482 / CCUG 33030 / NBRC 15357 / NCTC 11040 / CCM 314 / 541</strain>
    </source>
</reference>
<dbReference type="NCBIfam" id="NF009967">
    <property type="entry name" value="PRK13430.1"/>
    <property type="match status" value="1"/>
</dbReference>
<evidence type="ECO:0000313" key="9">
    <source>
        <dbReference type="Proteomes" id="UP000006666"/>
    </source>
</evidence>
<comment type="subunit">
    <text evidence="7">F-type ATPases have 2 components, F(1) - the catalytic core - and F(0) - the membrane proton channel. F(1) has five subunits: alpha(3), beta(3), gamma(1), delta(1), epsilon(1). F(0) has three main subunits: a(1), b(2) and c(10-14). The alpha and beta chains form an alternating ring which encloses part of the gamma chain. F(1) is attached to F(0) by a central stalk formed by the gamma and epsilon chains, while a peripheral stalk is formed by the delta and b chains.</text>
</comment>
<accession>C7NJE0</accession>
<dbReference type="PANTHER" id="PTHR11910">
    <property type="entry name" value="ATP SYNTHASE DELTA CHAIN"/>
    <property type="match status" value="1"/>
</dbReference>
<proteinExistence type="inferred from homology"/>
<dbReference type="Gene3D" id="1.10.520.20">
    <property type="entry name" value="N-terminal domain of the delta subunit of the F1F0-ATP synthase"/>
    <property type="match status" value="1"/>
</dbReference>